<dbReference type="SUPFAM" id="SSF52402">
    <property type="entry name" value="Adenine nucleotide alpha hydrolases-like"/>
    <property type="match status" value="1"/>
</dbReference>
<sequence>MMTGRSPTLAAPCEVIMIKDILVRLDGTPGDFARLAAVSQIAAAFESHITGLIFNVLPAAITDGIQDAGSGGSAKLLNDARKAGDALEATALQRLERLQQPTFLRRFDVAGERDVADTASLLARAADTFVALRPNGQPNEPQGLIEELLYGAGRHLFVVPEDKKTMAPLDHVLVAWNGSRESARALSEALPYLQRARKVWLLVVENERPAETDALRGNDAVQHLRHHGINAVKYRAVGEDDEIADIVIEECRRLGADLLVMGSYGHSRLHELLPGSTTSRLLHHSPVPLVIAH</sequence>
<dbReference type="InterPro" id="IPR006015">
    <property type="entry name" value="Universal_stress_UspA"/>
</dbReference>
<dbReference type="PANTHER" id="PTHR46268:SF15">
    <property type="entry name" value="UNIVERSAL STRESS PROTEIN HP_0031"/>
    <property type="match status" value="1"/>
</dbReference>
<dbReference type="PRINTS" id="PR01438">
    <property type="entry name" value="UNVRSLSTRESS"/>
</dbReference>
<dbReference type="PANTHER" id="PTHR46268">
    <property type="entry name" value="STRESS RESPONSE PROTEIN NHAX"/>
    <property type="match status" value="1"/>
</dbReference>
<accession>A0A0R3LJG8</accession>
<comment type="caution">
    <text evidence="3">The sequence shown here is derived from an EMBL/GenBank/DDBJ whole genome shotgun (WGS) entry which is preliminary data.</text>
</comment>
<keyword evidence="4" id="KW-1185">Reference proteome</keyword>
<evidence type="ECO:0000313" key="4">
    <source>
        <dbReference type="Proteomes" id="UP000050863"/>
    </source>
</evidence>
<protein>
    <recommendedName>
        <fullName evidence="2">UspA domain-containing protein</fullName>
    </recommendedName>
</protein>
<dbReference type="CDD" id="cd00293">
    <property type="entry name" value="USP-like"/>
    <property type="match status" value="1"/>
</dbReference>
<gene>
    <name evidence="3" type="ORF">CQ12_00410</name>
</gene>
<dbReference type="InterPro" id="IPR006016">
    <property type="entry name" value="UspA"/>
</dbReference>
<dbReference type="EMBL" id="LLXZ01000102">
    <property type="protein sequence ID" value="KRR07294.1"/>
    <property type="molecule type" value="Genomic_DNA"/>
</dbReference>
<evidence type="ECO:0000313" key="3">
    <source>
        <dbReference type="EMBL" id="KRR07294.1"/>
    </source>
</evidence>
<feature type="domain" description="UspA" evidence="2">
    <location>
        <begin position="170"/>
        <end position="292"/>
    </location>
</feature>
<organism evidence="3 4">
    <name type="scientific">Bradyrhizobium jicamae</name>
    <dbReference type="NCBI Taxonomy" id="280332"/>
    <lineage>
        <taxon>Bacteria</taxon>
        <taxon>Pseudomonadati</taxon>
        <taxon>Pseudomonadota</taxon>
        <taxon>Alphaproteobacteria</taxon>
        <taxon>Hyphomicrobiales</taxon>
        <taxon>Nitrobacteraceae</taxon>
        <taxon>Bradyrhizobium</taxon>
    </lineage>
</organism>
<reference evidence="3 4" key="1">
    <citation type="submission" date="2014-03" db="EMBL/GenBank/DDBJ databases">
        <title>Bradyrhizobium valentinum sp. nov., isolated from effective nodules of Lupinus mariae-josephae, a lupine endemic of basic-lime soils in Eastern Spain.</title>
        <authorList>
            <person name="Duran D."/>
            <person name="Rey L."/>
            <person name="Navarro A."/>
            <person name="Busquets A."/>
            <person name="Imperial J."/>
            <person name="Ruiz-Argueso T."/>
        </authorList>
    </citation>
    <scope>NUCLEOTIDE SEQUENCE [LARGE SCALE GENOMIC DNA]</scope>
    <source>
        <strain evidence="3 4">PAC68</strain>
    </source>
</reference>
<evidence type="ECO:0000256" key="1">
    <source>
        <dbReference type="ARBA" id="ARBA00008791"/>
    </source>
</evidence>
<proteinExistence type="inferred from homology"/>
<dbReference type="Gene3D" id="3.40.50.12370">
    <property type="match status" value="1"/>
</dbReference>
<dbReference type="Proteomes" id="UP000050863">
    <property type="component" value="Unassembled WGS sequence"/>
</dbReference>
<dbReference type="Pfam" id="PF00582">
    <property type="entry name" value="Usp"/>
    <property type="match status" value="1"/>
</dbReference>
<dbReference type="STRING" id="280332.CQ12_00410"/>
<evidence type="ECO:0000259" key="2">
    <source>
        <dbReference type="Pfam" id="PF00582"/>
    </source>
</evidence>
<name>A0A0R3LJG8_9BRAD</name>
<dbReference type="AlphaFoldDB" id="A0A0R3LJG8"/>
<comment type="similarity">
    <text evidence="1">Belongs to the universal stress protein A family.</text>
</comment>